<dbReference type="STRING" id="1112.A9D12_05315"/>
<evidence type="ECO:0000313" key="4">
    <source>
        <dbReference type="Proteomes" id="UP000078263"/>
    </source>
</evidence>
<keyword evidence="2" id="KW-0472">Membrane</keyword>
<keyword evidence="2" id="KW-0812">Transmembrane</keyword>
<feature type="transmembrane region" description="Helical" evidence="2">
    <location>
        <begin position="31"/>
        <end position="54"/>
    </location>
</feature>
<organism evidence="3 4">
    <name type="scientific">Erythrobacter neustonensis</name>
    <dbReference type="NCBI Taxonomy" id="1112"/>
    <lineage>
        <taxon>Bacteria</taxon>
        <taxon>Pseudomonadati</taxon>
        <taxon>Pseudomonadota</taxon>
        <taxon>Alphaproteobacteria</taxon>
        <taxon>Sphingomonadales</taxon>
        <taxon>Erythrobacteraceae</taxon>
        <taxon>Erythrobacter/Porphyrobacter group</taxon>
        <taxon>Erythrobacter</taxon>
    </lineage>
</organism>
<name>A0A192D3F6_9SPHN</name>
<sequence>MTSGQTRRTAGKRKRGGKPVRARRTLAAHRAYAPLLGVWGAALGGAVIAVMPYPLIGAMLEGTLLGSWGAASQILFAAILATLAGSTLFAIAMLQHRKAVSGTKPSMVELAMRQVTPINPAVDLGSRRLDDPVDTMPFSTPAWRDADLDTEHPVRRREHAPVAGTEVAEEQTPPAPAAPAALDLAAFDELLLDQTAEPEPAIQSKPMSAPSVPHLRAVETDPMPLPGTAALARLRATPPEALSLAEMVERFAAALHDHRESPPTDLPAAADLAAREAALAEALRALAALSGGTGTARSAVSATGSLRAALSQAHPRRGVG</sequence>
<evidence type="ECO:0000313" key="3">
    <source>
        <dbReference type="EMBL" id="ANK12462.1"/>
    </source>
</evidence>
<evidence type="ECO:0000256" key="1">
    <source>
        <dbReference type="SAM" id="MobiDB-lite"/>
    </source>
</evidence>
<feature type="region of interest" description="Disordered" evidence="1">
    <location>
        <begin position="149"/>
        <end position="173"/>
    </location>
</feature>
<feature type="transmembrane region" description="Helical" evidence="2">
    <location>
        <begin position="74"/>
        <end position="94"/>
    </location>
</feature>
<keyword evidence="2" id="KW-1133">Transmembrane helix</keyword>
<dbReference type="AlphaFoldDB" id="A0A192D3F6"/>
<gene>
    <name evidence="3" type="ORF">A9D12_05315</name>
</gene>
<evidence type="ECO:0000256" key="2">
    <source>
        <dbReference type="SAM" id="Phobius"/>
    </source>
</evidence>
<protein>
    <submittedName>
        <fullName evidence="3">Uncharacterized protein</fullName>
    </submittedName>
</protein>
<feature type="region of interest" description="Disordered" evidence="1">
    <location>
        <begin position="1"/>
        <end position="21"/>
    </location>
</feature>
<dbReference type="RefSeq" id="WP_068350373.1">
    <property type="nucleotide sequence ID" value="NZ_CP016033.1"/>
</dbReference>
<accession>A0A192D3F6</accession>
<proteinExistence type="predicted"/>
<reference evidence="3 4" key="1">
    <citation type="submission" date="2016-05" db="EMBL/GenBank/DDBJ databases">
        <title>Compelete Genome Sequence of Bacteriochlorophyll-Synthesizing Bacterium Porphyrobacter neustonensis DSM 9434.</title>
        <authorList>
            <person name="Shi X.-L."/>
            <person name="Wu Y.-H."/>
            <person name="Cheng H."/>
            <person name="Xu L."/>
            <person name="Zhang X.-Q."/>
            <person name="Wang C.-S."/>
            <person name="Xu X.-W."/>
        </authorList>
    </citation>
    <scope>NUCLEOTIDE SEQUENCE [LARGE SCALE GENOMIC DNA]</scope>
    <source>
        <strain evidence="3 4">DSM 9434</strain>
    </source>
</reference>
<dbReference type="Proteomes" id="UP000078263">
    <property type="component" value="Chromosome"/>
</dbReference>
<keyword evidence="4" id="KW-1185">Reference proteome</keyword>
<dbReference type="KEGG" id="pns:A9D12_05315"/>
<dbReference type="EMBL" id="CP016033">
    <property type="protein sequence ID" value="ANK12462.1"/>
    <property type="molecule type" value="Genomic_DNA"/>
</dbReference>
<dbReference type="OrthoDB" id="7392006at2"/>
<feature type="compositionally biased region" description="Basic residues" evidence="1">
    <location>
        <begin position="9"/>
        <end position="21"/>
    </location>
</feature>